<dbReference type="EMBL" id="AGCJ01000049">
    <property type="protein sequence ID" value="EHM40318.1"/>
    <property type="molecule type" value="Genomic_DNA"/>
</dbReference>
<sequence length="54" mass="6067">MYLLAGIIFWSFCECLYATGLLRKGFSIPVVDAYGCIDIVHLFAVVAHEKVFLL</sequence>
<evidence type="ECO:0000313" key="2">
    <source>
        <dbReference type="Proteomes" id="UP000005481"/>
    </source>
</evidence>
<protein>
    <submittedName>
        <fullName evidence="1">Uncharacterized protein</fullName>
    </submittedName>
</protein>
<name>G9YHZ5_9FIRM</name>
<proteinExistence type="predicted"/>
<evidence type="ECO:0000313" key="1">
    <source>
        <dbReference type="EMBL" id="EHM40318.1"/>
    </source>
</evidence>
<accession>G9YHZ5</accession>
<dbReference type="HOGENOM" id="CLU_3039828_0_0_9"/>
<dbReference type="Proteomes" id="UP000005481">
    <property type="component" value="Unassembled WGS sequence"/>
</dbReference>
<gene>
    <name evidence="1" type="ORF">HMPREF0080_01279</name>
</gene>
<dbReference type="AlphaFoldDB" id="G9YHZ5"/>
<keyword evidence="2" id="KW-1185">Reference proteome</keyword>
<reference evidence="1 2" key="1">
    <citation type="submission" date="2011-08" db="EMBL/GenBank/DDBJ databases">
        <authorList>
            <person name="Weinstock G."/>
            <person name="Sodergren E."/>
            <person name="Clifton S."/>
            <person name="Fulton L."/>
            <person name="Fulton B."/>
            <person name="Courtney L."/>
            <person name="Fronick C."/>
            <person name="Harrison M."/>
            <person name="Strong C."/>
            <person name="Farmer C."/>
            <person name="Delahaunty K."/>
            <person name="Markovic C."/>
            <person name="Hall O."/>
            <person name="Minx P."/>
            <person name="Tomlinson C."/>
            <person name="Mitreva M."/>
            <person name="Hou S."/>
            <person name="Chen J."/>
            <person name="Wollam A."/>
            <person name="Pepin K.H."/>
            <person name="Johnson M."/>
            <person name="Bhonagiri V."/>
            <person name="Zhang X."/>
            <person name="Suruliraj S."/>
            <person name="Warren W."/>
            <person name="Chinwalla A."/>
            <person name="Mardis E.R."/>
            <person name="Wilson R.K."/>
        </authorList>
    </citation>
    <scope>NUCLEOTIDE SEQUENCE [LARGE SCALE GENOMIC DNA]</scope>
    <source>
        <strain evidence="1 2">F0357</strain>
    </source>
</reference>
<dbReference type="STRING" id="861450.HMPREF0080_01279"/>
<comment type="caution">
    <text evidence="1">The sequence shown here is derived from an EMBL/GenBank/DDBJ whole genome shotgun (WGS) entry which is preliminary data.</text>
</comment>
<organism evidence="1 2">
    <name type="scientific">Anaeroglobus geminatus F0357</name>
    <dbReference type="NCBI Taxonomy" id="861450"/>
    <lineage>
        <taxon>Bacteria</taxon>
        <taxon>Bacillati</taxon>
        <taxon>Bacillota</taxon>
        <taxon>Negativicutes</taxon>
        <taxon>Veillonellales</taxon>
        <taxon>Veillonellaceae</taxon>
        <taxon>Anaeroglobus</taxon>
    </lineage>
</organism>